<keyword evidence="5" id="KW-1133">Transmembrane helix</keyword>
<proteinExistence type="predicted"/>
<evidence type="ECO:0000313" key="8">
    <source>
        <dbReference type="EMBL" id="RDL36473.1"/>
    </source>
</evidence>
<dbReference type="AlphaFoldDB" id="A0A370TLR7"/>
<dbReference type="GO" id="GO:0031966">
    <property type="term" value="C:mitochondrial membrane"/>
    <property type="evidence" value="ECO:0007669"/>
    <property type="project" value="UniProtKB-SubCell"/>
</dbReference>
<keyword evidence="4" id="KW-0999">Mitochondrion inner membrane</keyword>
<dbReference type="OrthoDB" id="77989at2759"/>
<keyword evidence="4" id="KW-0496">Mitochondrion</keyword>
<keyword evidence="6" id="KW-0472">Membrane</keyword>
<name>A0A370TLR7_9HELO</name>
<dbReference type="RefSeq" id="XP_031869129.1">
    <property type="nucleotide sequence ID" value="XM_032014448.1"/>
</dbReference>
<evidence type="ECO:0000256" key="5">
    <source>
        <dbReference type="ARBA" id="ARBA00022989"/>
    </source>
</evidence>
<comment type="subcellular location">
    <subcellularLocation>
        <location evidence="1">Mitochondrion membrane</location>
    </subcellularLocation>
</comment>
<reference evidence="8 9" key="1">
    <citation type="journal article" date="2018" name="IMA Fungus">
        <title>IMA Genome-F 9: Draft genome sequence of Annulohypoxylon stygium, Aspergillus mulundensis, Berkeleyomyces basicola (syn. Thielaviopsis basicola), Ceratocystis smalleyi, two Cercospora beticola strains, Coleophoma cylindrospora, Fusarium fracticaudum, Phialophora cf. hyalina, and Morchella septimelata.</title>
        <authorList>
            <person name="Wingfield B.D."/>
            <person name="Bills G.F."/>
            <person name="Dong Y."/>
            <person name="Huang W."/>
            <person name="Nel W.J."/>
            <person name="Swalarsk-Parry B.S."/>
            <person name="Vaghefi N."/>
            <person name="Wilken P.M."/>
            <person name="An Z."/>
            <person name="de Beer Z.W."/>
            <person name="De Vos L."/>
            <person name="Chen L."/>
            <person name="Duong T.A."/>
            <person name="Gao Y."/>
            <person name="Hammerbacher A."/>
            <person name="Kikkert J.R."/>
            <person name="Li Y."/>
            <person name="Li H."/>
            <person name="Li K."/>
            <person name="Li Q."/>
            <person name="Liu X."/>
            <person name="Ma X."/>
            <person name="Naidoo K."/>
            <person name="Pethybridge S.J."/>
            <person name="Sun J."/>
            <person name="Steenkamp E.T."/>
            <person name="van der Nest M.A."/>
            <person name="van Wyk S."/>
            <person name="Wingfield M.J."/>
            <person name="Xiong C."/>
            <person name="Yue Q."/>
            <person name="Zhang X."/>
        </authorList>
    </citation>
    <scope>NUCLEOTIDE SEQUENCE [LARGE SCALE GENOMIC DNA]</scope>
    <source>
        <strain evidence="8 9">BP 5553</strain>
    </source>
</reference>
<evidence type="ECO:0000256" key="3">
    <source>
        <dbReference type="ARBA" id="ARBA00022737"/>
    </source>
</evidence>
<dbReference type="InterPro" id="IPR023395">
    <property type="entry name" value="MCP_dom_sf"/>
</dbReference>
<dbReference type="STRING" id="2656787.A0A370TLR7"/>
<keyword evidence="3" id="KW-0677">Repeat</keyword>
<evidence type="ECO:0000256" key="1">
    <source>
        <dbReference type="ARBA" id="ARBA00004325"/>
    </source>
</evidence>
<dbReference type="SUPFAM" id="SSF103506">
    <property type="entry name" value="Mitochondrial carrier"/>
    <property type="match status" value="1"/>
</dbReference>
<dbReference type="PANTHER" id="PTHR24089">
    <property type="entry name" value="SOLUTE CARRIER FAMILY 25"/>
    <property type="match status" value="1"/>
</dbReference>
<dbReference type="EMBL" id="NPIC01000004">
    <property type="protein sequence ID" value="RDL36473.1"/>
    <property type="molecule type" value="Genomic_DNA"/>
</dbReference>
<evidence type="ECO:0000256" key="7">
    <source>
        <dbReference type="SAM" id="MobiDB-lite"/>
    </source>
</evidence>
<dbReference type="Proteomes" id="UP000254866">
    <property type="component" value="Unassembled WGS sequence"/>
</dbReference>
<organism evidence="8 9">
    <name type="scientific">Venustampulla echinocandica</name>
    <dbReference type="NCBI Taxonomy" id="2656787"/>
    <lineage>
        <taxon>Eukaryota</taxon>
        <taxon>Fungi</taxon>
        <taxon>Dikarya</taxon>
        <taxon>Ascomycota</taxon>
        <taxon>Pezizomycotina</taxon>
        <taxon>Leotiomycetes</taxon>
        <taxon>Helotiales</taxon>
        <taxon>Pleuroascaceae</taxon>
        <taxon>Venustampulla</taxon>
    </lineage>
</organism>
<keyword evidence="9" id="KW-1185">Reference proteome</keyword>
<gene>
    <name evidence="8" type="ORF">BP5553_05825</name>
</gene>
<feature type="region of interest" description="Disordered" evidence="7">
    <location>
        <begin position="105"/>
        <end position="179"/>
    </location>
</feature>
<dbReference type="GeneID" id="43598674"/>
<comment type="caution">
    <text evidence="8">The sequence shown here is derived from an EMBL/GenBank/DDBJ whole genome shotgun (WGS) entry which is preliminary data.</text>
</comment>
<evidence type="ECO:0000256" key="6">
    <source>
        <dbReference type="ARBA" id="ARBA00023136"/>
    </source>
</evidence>
<dbReference type="Gene3D" id="1.50.40.10">
    <property type="entry name" value="Mitochondrial carrier domain"/>
    <property type="match status" value="1"/>
</dbReference>
<feature type="compositionally biased region" description="Low complexity" evidence="7">
    <location>
        <begin position="148"/>
        <end position="158"/>
    </location>
</feature>
<evidence type="ECO:0000256" key="4">
    <source>
        <dbReference type="ARBA" id="ARBA00022792"/>
    </source>
</evidence>
<evidence type="ECO:0000256" key="2">
    <source>
        <dbReference type="ARBA" id="ARBA00022692"/>
    </source>
</evidence>
<keyword evidence="2" id="KW-0812">Transmembrane</keyword>
<sequence length="500" mass="54017">MATSRDGTNPLRPYYRPPSIGIPLDAPATSSGTHGLGPKNGSAAAYASSARDMFDYSDYLSDSSPSSIDAVKRTLDDWLYRYISILLAQPFDVAKMVLQVRSQTGTDGTIPRSVTGDRRSQNPGYRDSIYRDYISDDSDGDEQSYFTSSSPSSLSHSPSRSRRHNPVGRDYSPSPERRAAPGYQLSLKKADSILEVISQEWTKEGARGVWKASNTTFLYSLLLHTMEQWSRGLFSAIFNMPEAAVAGLTGSADLADSPYPWASLGVAVAAAVTTGLILAPLDLVRTKSVASLLPFALVATNLSRLILTPTSSPKRSLAQNLRSLPSYFCSSTLMIPTMLHSLITPTINHSTPLLLRSHLAIDPVLTPTAYSIANLLSRTVELFLKLPLETVLRRGQISVLMSPSYCLEIGKQLETTVEPGPYSGVLGTMWSIVKEEGGPSGQEKDVGIAGIRSLKKGKKAEKKGQGVEGLWRGWRVGMWGLVGMWGARAMGGSGSSAGEF</sequence>
<protein>
    <submittedName>
        <fullName evidence="8">Mitochondrial carrier</fullName>
    </submittedName>
</protein>
<evidence type="ECO:0000313" key="9">
    <source>
        <dbReference type="Proteomes" id="UP000254866"/>
    </source>
</evidence>
<feature type="region of interest" description="Disordered" evidence="7">
    <location>
        <begin position="1"/>
        <end position="41"/>
    </location>
</feature>
<accession>A0A370TLR7</accession>